<keyword evidence="3" id="KW-0238">DNA-binding</keyword>
<dbReference type="Proteomes" id="UP000198949">
    <property type="component" value="Unassembled WGS sequence"/>
</dbReference>
<dbReference type="PANTHER" id="PTHR38600:SF1">
    <property type="entry name" value="TRANSCRIPTIONAL REGULATORY PROTEIN"/>
    <property type="match status" value="1"/>
</dbReference>
<dbReference type="CDD" id="cd00090">
    <property type="entry name" value="HTH_ARSR"/>
    <property type="match status" value="1"/>
</dbReference>
<evidence type="ECO:0000256" key="1">
    <source>
        <dbReference type="SAM" id="MobiDB-lite"/>
    </source>
</evidence>
<accession>A0A1G7CDS9</accession>
<gene>
    <name evidence="3" type="ORF">SAMN05216270_119106</name>
</gene>
<dbReference type="Pfam" id="PF12840">
    <property type="entry name" value="HTH_20"/>
    <property type="match status" value="1"/>
</dbReference>
<dbReference type="InterPro" id="IPR001845">
    <property type="entry name" value="HTH_ArsR_DNA-bd_dom"/>
</dbReference>
<protein>
    <submittedName>
        <fullName evidence="3">DNA-binding transcriptional regulator, ArsR family</fullName>
    </submittedName>
</protein>
<dbReference type="Gene3D" id="1.10.10.10">
    <property type="entry name" value="Winged helix-like DNA-binding domain superfamily/Winged helix DNA-binding domain"/>
    <property type="match status" value="1"/>
</dbReference>
<organism evidence="3 4">
    <name type="scientific">Glycomyces harbinensis</name>
    <dbReference type="NCBI Taxonomy" id="58114"/>
    <lineage>
        <taxon>Bacteria</taxon>
        <taxon>Bacillati</taxon>
        <taxon>Actinomycetota</taxon>
        <taxon>Actinomycetes</taxon>
        <taxon>Glycomycetales</taxon>
        <taxon>Glycomycetaceae</taxon>
        <taxon>Glycomyces</taxon>
    </lineage>
</organism>
<dbReference type="GO" id="GO:0003677">
    <property type="term" value="F:DNA binding"/>
    <property type="evidence" value="ECO:0007669"/>
    <property type="project" value="UniProtKB-KW"/>
</dbReference>
<dbReference type="InterPro" id="IPR036388">
    <property type="entry name" value="WH-like_DNA-bd_sf"/>
</dbReference>
<dbReference type="PRINTS" id="PR00778">
    <property type="entry name" value="HTHARSR"/>
</dbReference>
<keyword evidence="4" id="KW-1185">Reference proteome</keyword>
<reference evidence="4" key="1">
    <citation type="submission" date="2016-10" db="EMBL/GenBank/DDBJ databases">
        <authorList>
            <person name="Varghese N."/>
            <person name="Submissions S."/>
        </authorList>
    </citation>
    <scope>NUCLEOTIDE SEQUENCE [LARGE SCALE GENOMIC DNA]</scope>
    <source>
        <strain evidence="4">CGMCC 4.3516</strain>
    </source>
</reference>
<dbReference type="PANTHER" id="PTHR38600">
    <property type="entry name" value="TRANSCRIPTIONAL REGULATORY PROTEIN"/>
    <property type="match status" value="1"/>
</dbReference>
<dbReference type="AlphaFoldDB" id="A0A1G7CDS9"/>
<dbReference type="EMBL" id="FNAD01000019">
    <property type="protein sequence ID" value="SDE37544.1"/>
    <property type="molecule type" value="Genomic_DNA"/>
</dbReference>
<dbReference type="RefSeq" id="WP_091040082.1">
    <property type="nucleotide sequence ID" value="NZ_FNAD01000019.1"/>
</dbReference>
<feature type="domain" description="HTH arsR-type" evidence="2">
    <location>
        <begin position="1"/>
        <end position="93"/>
    </location>
</feature>
<dbReference type="STRING" id="58114.SAMN05216270_119106"/>
<name>A0A1G7CDS9_9ACTN</name>
<evidence type="ECO:0000313" key="3">
    <source>
        <dbReference type="EMBL" id="SDE37544.1"/>
    </source>
</evidence>
<dbReference type="InterPro" id="IPR036390">
    <property type="entry name" value="WH_DNA-bd_sf"/>
</dbReference>
<dbReference type="PROSITE" id="PS50987">
    <property type="entry name" value="HTH_ARSR_2"/>
    <property type="match status" value="1"/>
</dbReference>
<dbReference type="SUPFAM" id="SSF46785">
    <property type="entry name" value="Winged helix' DNA-binding domain"/>
    <property type="match status" value="1"/>
</dbReference>
<dbReference type="SMART" id="SM00418">
    <property type="entry name" value="HTH_ARSR"/>
    <property type="match status" value="1"/>
</dbReference>
<dbReference type="InterPro" id="IPR011991">
    <property type="entry name" value="ArsR-like_HTH"/>
</dbReference>
<sequence length="144" mass="16058">MSAMVDDDLWSAVGDPTRRRMIDLLLGEGGGTATSLSEHLPVTRQAVAKHLAVLDRVGLVHASTRGRERHYRVDEDQLARAVAQFTEVGNAWDARMQRIKRIAERIQRGRDGLDGKGGKSDTDSRRADTGGRLEEPEQQDRQEQ</sequence>
<dbReference type="OrthoDB" id="3630048at2"/>
<evidence type="ECO:0000313" key="4">
    <source>
        <dbReference type="Proteomes" id="UP000198949"/>
    </source>
</evidence>
<feature type="region of interest" description="Disordered" evidence="1">
    <location>
        <begin position="104"/>
        <end position="144"/>
    </location>
</feature>
<evidence type="ECO:0000259" key="2">
    <source>
        <dbReference type="PROSITE" id="PS50987"/>
    </source>
</evidence>
<proteinExistence type="predicted"/>
<dbReference type="GO" id="GO:0003700">
    <property type="term" value="F:DNA-binding transcription factor activity"/>
    <property type="evidence" value="ECO:0007669"/>
    <property type="project" value="InterPro"/>
</dbReference>
<dbReference type="NCBIfam" id="NF033788">
    <property type="entry name" value="HTH_metalloreg"/>
    <property type="match status" value="1"/>
</dbReference>